<dbReference type="STRING" id="133383.A0A1R0GMV9"/>
<dbReference type="PANTHER" id="PTHR11943">
    <property type="entry name" value="GALACTOSE-1-PHOSPHATE URIDYLYLTRANSFERASE"/>
    <property type="match status" value="1"/>
</dbReference>
<feature type="binding site" evidence="14">
    <location>
        <position position="128"/>
    </location>
    <ligand>
        <name>Zn(2+)</name>
        <dbReference type="ChEBI" id="CHEBI:29105"/>
    </ligand>
</feature>
<feature type="domain" description="Galactose-1-phosphate uridyl transferase C-terminal" evidence="18">
    <location>
        <begin position="205"/>
        <end position="413"/>
    </location>
</feature>
<evidence type="ECO:0000256" key="3">
    <source>
        <dbReference type="ARBA" id="ARBA00010951"/>
    </source>
</evidence>
<evidence type="ECO:0000313" key="19">
    <source>
        <dbReference type="EMBL" id="OLY78234.1"/>
    </source>
</evidence>
<dbReference type="GO" id="GO:0005737">
    <property type="term" value="C:cytoplasm"/>
    <property type="evidence" value="ECO:0007669"/>
    <property type="project" value="TreeGrafter"/>
</dbReference>
<evidence type="ECO:0000256" key="13">
    <source>
        <dbReference type="PIRSR" id="PIRSR000808-2"/>
    </source>
</evidence>
<dbReference type="EMBL" id="LSSL01006927">
    <property type="protein sequence ID" value="OLY78234.1"/>
    <property type="molecule type" value="Genomic_DNA"/>
</dbReference>
<dbReference type="Proteomes" id="UP000187455">
    <property type="component" value="Unassembled WGS sequence"/>
</dbReference>
<keyword evidence="10 16" id="KW-0299">Galactose metabolism</keyword>
<comment type="cofactor">
    <cofactor evidence="15">
        <name>Fe cation</name>
        <dbReference type="ChEBI" id="CHEBI:24875"/>
    </cofactor>
    <text evidence="15">Binds 1 Fe cation per subunit.</text>
</comment>
<evidence type="ECO:0000256" key="8">
    <source>
        <dbReference type="ARBA" id="ARBA00022723"/>
    </source>
</evidence>
<feature type="binding site" evidence="14">
    <location>
        <position position="56"/>
    </location>
    <ligand>
        <name>Zn(2+)</name>
        <dbReference type="ChEBI" id="CHEBI:29105"/>
    </ligand>
</feature>
<dbReference type="PANTHER" id="PTHR11943:SF1">
    <property type="entry name" value="GALACTOSE-1-PHOSPHATE URIDYLYLTRANSFERASE"/>
    <property type="match status" value="1"/>
</dbReference>
<evidence type="ECO:0000256" key="15">
    <source>
        <dbReference type="PIRSR" id="PIRSR000808-4"/>
    </source>
</evidence>
<evidence type="ECO:0000259" key="18">
    <source>
        <dbReference type="Pfam" id="PF02744"/>
    </source>
</evidence>
<dbReference type="InterPro" id="IPR005849">
    <property type="entry name" value="GalP_Utransf_N"/>
</dbReference>
<feature type="binding site" evidence="13">
    <location>
        <begin position="386"/>
        <end position="387"/>
    </location>
    <ligand>
        <name>UDP-alpha-D-glucose</name>
        <dbReference type="ChEBI" id="CHEBI:58885"/>
        <note>ligand shared between dimeric partners</note>
    </ligand>
</feature>
<dbReference type="InterPro" id="IPR005850">
    <property type="entry name" value="GalP_Utransf_C"/>
</dbReference>
<feature type="binding site" evidence="13">
    <location>
        <begin position="27"/>
        <end position="30"/>
    </location>
    <ligand>
        <name>UDP-alpha-D-glucose</name>
        <dbReference type="ChEBI" id="CHEBI:58885"/>
        <note>ligand shared between dimeric partners</note>
    </ligand>
</feature>
<evidence type="ECO:0000256" key="16">
    <source>
        <dbReference type="RuleBase" id="RU000506"/>
    </source>
</evidence>
<feature type="binding site" description="in other chain" evidence="13">
    <location>
        <begin position="78"/>
        <end position="79"/>
    </location>
    <ligand>
        <name>UDP-alpha-D-glucose</name>
        <dbReference type="ChEBI" id="CHEBI:58885"/>
        <note>ligand shared between dimeric partners</note>
    </ligand>
</feature>
<evidence type="ECO:0000256" key="1">
    <source>
        <dbReference type="ARBA" id="ARBA00001107"/>
    </source>
</evidence>
<proteinExistence type="inferred from homology"/>
<dbReference type="PROSITE" id="PS00117">
    <property type="entry name" value="GAL_P_UDP_TRANSF_I"/>
    <property type="match status" value="1"/>
</dbReference>
<dbReference type="SUPFAM" id="SSF54197">
    <property type="entry name" value="HIT-like"/>
    <property type="match status" value="3"/>
</dbReference>
<evidence type="ECO:0000256" key="4">
    <source>
        <dbReference type="ARBA" id="ARBA00012384"/>
    </source>
</evidence>
<evidence type="ECO:0000256" key="14">
    <source>
        <dbReference type="PIRSR" id="PIRSR000808-3"/>
    </source>
</evidence>
<feature type="binding site" description="in other chain" evidence="13">
    <location>
        <position position="62"/>
    </location>
    <ligand>
        <name>UDP-alpha-D-glucose</name>
        <dbReference type="ChEBI" id="CHEBI:58885"/>
        <note>ligand shared between dimeric partners</note>
    </ligand>
</feature>
<dbReference type="Pfam" id="PF01087">
    <property type="entry name" value="GalP_UDP_transf"/>
    <property type="match status" value="1"/>
</dbReference>
<evidence type="ECO:0000313" key="20">
    <source>
        <dbReference type="EMBL" id="OLY82967.1"/>
    </source>
</evidence>
<keyword evidence="8 14" id="KW-0479">Metal-binding</keyword>
<feature type="binding site" evidence="14">
    <location>
        <position position="186"/>
    </location>
    <ligand>
        <name>Zn(2+)</name>
        <dbReference type="ChEBI" id="CHEBI:29105"/>
    </ligand>
</feature>
<dbReference type="EMBL" id="LSSL01001151">
    <property type="protein sequence ID" value="OLY82967.1"/>
    <property type="molecule type" value="Genomic_DNA"/>
</dbReference>
<feature type="binding site" evidence="15">
    <location>
        <position position="371"/>
    </location>
    <ligand>
        <name>Fe cation</name>
        <dbReference type="ChEBI" id="CHEBI:24875"/>
    </ligand>
</feature>
<feature type="active site" description="Tele-UMP-histidine intermediate" evidence="12">
    <location>
        <position position="188"/>
    </location>
</feature>
<evidence type="ECO:0000256" key="5">
    <source>
        <dbReference type="ARBA" id="ARBA00016340"/>
    </source>
</evidence>
<dbReference type="Pfam" id="PF02744">
    <property type="entry name" value="GalP_UDP_tr_C"/>
    <property type="match status" value="1"/>
</dbReference>
<evidence type="ECO:0000256" key="9">
    <source>
        <dbReference type="ARBA" id="ARBA00022833"/>
    </source>
</evidence>
<dbReference type="Gene3D" id="3.30.428.10">
    <property type="entry name" value="HIT-like"/>
    <property type="match status" value="2"/>
</dbReference>
<feature type="binding site" evidence="15">
    <location>
        <position position="204"/>
    </location>
    <ligand>
        <name>Fe cation</name>
        <dbReference type="ChEBI" id="CHEBI:24875"/>
    </ligand>
</feature>
<dbReference type="OrthoDB" id="418412at2759"/>
<dbReference type="NCBIfam" id="TIGR00209">
    <property type="entry name" value="galT_1"/>
    <property type="match status" value="2"/>
</dbReference>
<feature type="binding site" description="in other chain" evidence="13">
    <location>
        <position position="175"/>
    </location>
    <ligand>
        <name>UDP-alpha-D-glucose</name>
        <dbReference type="ChEBI" id="CHEBI:58885"/>
        <note>ligand shared between dimeric partners</note>
    </ligand>
</feature>
<evidence type="ECO:0000256" key="7">
    <source>
        <dbReference type="ARBA" id="ARBA00022695"/>
    </source>
</evidence>
<gene>
    <name evidence="20" type="ORF">AYI68_g2906</name>
    <name evidence="19" type="ORF">AYI68_g7718</name>
</gene>
<feature type="binding site" description="in other chain" evidence="13">
    <location>
        <begin position="181"/>
        <end position="183"/>
    </location>
    <ligand>
        <name>UDP-alpha-D-glucose</name>
        <dbReference type="ChEBI" id="CHEBI:58885"/>
        <note>ligand shared between dimeric partners</note>
    </ligand>
</feature>
<feature type="binding site" evidence="14">
    <location>
        <position position="53"/>
    </location>
    <ligand>
        <name>Zn(2+)</name>
        <dbReference type="ChEBI" id="CHEBI:29105"/>
    </ligand>
</feature>
<dbReference type="GO" id="GO:0008108">
    <property type="term" value="F:UDP-glucose:hexose-1-phosphate uridylyltransferase activity"/>
    <property type="evidence" value="ECO:0007669"/>
    <property type="project" value="UniProtKB-EC"/>
</dbReference>
<keyword evidence="7 16" id="KW-0548">Nucleotidyltransferase</keyword>
<comment type="caution">
    <text evidence="19">The sequence shown here is derived from an EMBL/GenBank/DDBJ whole genome shotgun (WGS) entry which is preliminary data.</text>
</comment>
<keyword evidence="21" id="KW-1185">Reference proteome</keyword>
<dbReference type="GO" id="GO:0033499">
    <property type="term" value="P:galactose catabolic process via UDP-galactose, Leloir pathway"/>
    <property type="evidence" value="ECO:0007669"/>
    <property type="project" value="TreeGrafter"/>
</dbReference>
<feature type="binding site" description="in other chain" evidence="13">
    <location>
        <position position="398"/>
    </location>
    <ligand>
        <name>UDP-alpha-D-glucose</name>
        <dbReference type="ChEBI" id="CHEBI:58885"/>
        <note>ligand shared between dimeric partners</note>
    </ligand>
</feature>
<evidence type="ECO:0000256" key="10">
    <source>
        <dbReference type="ARBA" id="ARBA00023144"/>
    </source>
</evidence>
<dbReference type="InterPro" id="IPR001937">
    <property type="entry name" value="GalP_UDPtransf1"/>
</dbReference>
<keyword evidence="6 16" id="KW-0808">Transferase</keyword>
<feature type="binding site" evidence="15">
    <location>
        <position position="355"/>
    </location>
    <ligand>
        <name>Fe cation</name>
        <dbReference type="ChEBI" id="CHEBI:24875"/>
    </ligand>
</feature>
<evidence type="ECO:0000256" key="2">
    <source>
        <dbReference type="ARBA" id="ARBA00004947"/>
    </source>
</evidence>
<accession>A0A1R0GMV9</accession>
<reference evidence="19 21" key="1">
    <citation type="journal article" date="2016" name="Mol. Biol. Evol.">
        <title>Genome-Wide Survey of Gut Fungi (Harpellales) Reveals the First Horizontally Transferred Ubiquitin Gene from a Mosquito Host.</title>
        <authorList>
            <person name="Wang Y."/>
            <person name="White M.M."/>
            <person name="Kvist S."/>
            <person name="Moncalvo J.M."/>
        </authorList>
    </citation>
    <scope>NUCLEOTIDE SEQUENCE [LARGE SCALE GENOMIC DNA]</scope>
    <source>
        <strain evidence="19 21">ALG-7-W6</strain>
    </source>
</reference>
<keyword evidence="15" id="KW-0408">Iron</keyword>
<dbReference type="AlphaFoldDB" id="A0A1R0GMV9"/>
<feature type="binding site" evidence="13">
    <location>
        <begin position="391"/>
        <end position="392"/>
    </location>
    <ligand>
        <name>UDP-alpha-D-glucose</name>
        <dbReference type="ChEBI" id="CHEBI:58885"/>
        <note>ligand shared between dimeric partners</note>
    </ligand>
</feature>
<feature type="binding site" description="in other chain" evidence="13">
    <location>
        <position position="190"/>
    </location>
    <ligand>
        <name>UDP-alpha-D-glucose</name>
        <dbReference type="ChEBI" id="CHEBI:58885"/>
        <note>ligand shared between dimeric partners</note>
    </ligand>
</feature>
<dbReference type="EC" id="2.7.7.12" evidence="4 16"/>
<keyword evidence="11 16" id="KW-0119">Carbohydrate metabolism</keyword>
<organism evidence="19 21">
    <name type="scientific">Smittium mucronatum</name>
    <dbReference type="NCBI Taxonomy" id="133383"/>
    <lineage>
        <taxon>Eukaryota</taxon>
        <taxon>Fungi</taxon>
        <taxon>Fungi incertae sedis</taxon>
        <taxon>Zoopagomycota</taxon>
        <taxon>Kickxellomycotina</taxon>
        <taxon>Harpellomycetes</taxon>
        <taxon>Harpellales</taxon>
        <taxon>Legeriomycetaceae</taxon>
        <taxon>Smittium</taxon>
    </lineage>
</organism>
<dbReference type="UniPathway" id="UPA00214"/>
<dbReference type="GO" id="GO:0008270">
    <property type="term" value="F:zinc ion binding"/>
    <property type="evidence" value="ECO:0007669"/>
    <property type="project" value="InterPro"/>
</dbReference>
<evidence type="ECO:0000256" key="6">
    <source>
        <dbReference type="ARBA" id="ARBA00022679"/>
    </source>
</evidence>
<evidence type="ECO:0000259" key="17">
    <source>
        <dbReference type="Pfam" id="PF01087"/>
    </source>
</evidence>
<dbReference type="CDD" id="cd00608">
    <property type="entry name" value="GalT"/>
    <property type="match status" value="1"/>
</dbReference>
<evidence type="ECO:0000313" key="21">
    <source>
        <dbReference type="Proteomes" id="UP000187455"/>
    </source>
</evidence>
<sequence>MSFDVSEHPHKRFNILMNSWVLVSPHRAKRPWLGQTENHDDDSKNKLKYDPKCYLCPGNKRVTGDVNADYKEPYIFDNDFPAVLSEQPSNTPSDLFELVSEQSKNSLDLFKIKSVRGRCQVICYSPDHSLTFADLSRKEIFSVIKSWLTVYINLSPPLNSRPENNNINYIQIFENKGSEMGCSNPHPHGQVWALESVSQKLSTEINSMKEYAKEKSPHSCMLCDYVLAETETKTRSLNSSENSSANRIVLENDTFVALVPFWAVWPFETMVLPKSHISSLFDLIKSSPGIDINSNHQDLIKNVCSWFDSLDPASVSANQSLGLKQVGDLADILSGICKIYDKLFNCSFPYSMGIHQSPVLHHKDAEFCHLHFHFYPPLLRSATVKKFLVGYEMMGEEQRDLTPEQAAQRLRDLI</sequence>
<dbReference type="InterPro" id="IPR019779">
    <property type="entry name" value="GalP_UDPtransf1_His-AS"/>
</dbReference>
<evidence type="ECO:0000256" key="12">
    <source>
        <dbReference type="PIRSR" id="PIRSR000808-1"/>
    </source>
</evidence>
<comment type="cofactor">
    <cofactor evidence="14">
        <name>Zn(2+)</name>
        <dbReference type="ChEBI" id="CHEBI:29105"/>
    </cofactor>
    <text evidence="14">Binds 1 zinc ion per subunit.</text>
</comment>
<evidence type="ECO:0000256" key="11">
    <source>
        <dbReference type="ARBA" id="ARBA00023277"/>
    </source>
</evidence>
<comment type="catalytic activity">
    <reaction evidence="1 16">
        <text>alpha-D-galactose 1-phosphate + UDP-alpha-D-glucose = alpha-D-glucose 1-phosphate + UDP-alpha-D-galactose</text>
        <dbReference type="Rhea" id="RHEA:13989"/>
        <dbReference type="ChEBI" id="CHEBI:58336"/>
        <dbReference type="ChEBI" id="CHEBI:58601"/>
        <dbReference type="ChEBI" id="CHEBI:58885"/>
        <dbReference type="ChEBI" id="CHEBI:66914"/>
        <dbReference type="EC" id="2.7.7.12"/>
    </reaction>
</comment>
<dbReference type="PIRSF" id="PIRSF000808">
    <property type="entry name" value="GalT"/>
    <property type="match status" value="1"/>
</dbReference>
<reference evidence="19" key="2">
    <citation type="submission" date="2017-01" db="EMBL/GenBank/DDBJ databases">
        <authorList>
            <person name="Mah S.A."/>
            <person name="Swanson W.J."/>
            <person name="Moy G.W."/>
            <person name="Vacquier V.D."/>
        </authorList>
    </citation>
    <scope>NUCLEOTIDE SEQUENCE</scope>
    <source>
        <strain evidence="19">ALG-7-W6</strain>
    </source>
</reference>
<feature type="binding site" evidence="15">
    <location>
        <position position="373"/>
    </location>
    <ligand>
        <name>Fe cation</name>
        <dbReference type="ChEBI" id="CHEBI:24875"/>
    </ligand>
</feature>
<dbReference type="InterPro" id="IPR036265">
    <property type="entry name" value="HIT-like_sf"/>
</dbReference>
<keyword evidence="9 14" id="KW-0862">Zinc</keyword>
<protein>
    <recommendedName>
        <fullName evidence="5 16">Galactose-1-phosphate uridylyltransferase</fullName>
        <ecNumber evidence="4 16">2.7.7.12</ecNumber>
    </recommendedName>
</protein>
<comment type="similarity">
    <text evidence="3 16">Belongs to the galactose-1-phosphate uridylyltransferase type 1 family.</text>
</comment>
<name>A0A1R0GMV9_9FUNG</name>
<comment type="pathway">
    <text evidence="2 16">Carbohydrate metabolism; galactose metabolism.</text>
</comment>
<feature type="domain" description="Galactose-1-phosphate uridyl transferase N-terminal" evidence="17">
    <location>
        <begin position="3"/>
        <end position="197"/>
    </location>
</feature>